<evidence type="ECO:0000256" key="1">
    <source>
        <dbReference type="SAM" id="Phobius"/>
    </source>
</evidence>
<evidence type="ECO:0000313" key="2">
    <source>
        <dbReference type="EMBL" id="MBS2214058.1"/>
    </source>
</evidence>
<keyword evidence="3" id="KW-1185">Reference proteome</keyword>
<dbReference type="RefSeq" id="WP_212232085.1">
    <property type="nucleotide sequence ID" value="NZ_JAGUCN010000072.1"/>
</dbReference>
<protein>
    <submittedName>
        <fullName evidence="2">Uncharacterized protein</fullName>
    </submittedName>
</protein>
<feature type="transmembrane region" description="Helical" evidence="1">
    <location>
        <begin position="68"/>
        <end position="91"/>
    </location>
</feature>
<feature type="transmembrane region" description="Helical" evidence="1">
    <location>
        <begin position="37"/>
        <end position="56"/>
    </location>
</feature>
<evidence type="ECO:0000313" key="3">
    <source>
        <dbReference type="Proteomes" id="UP000721861"/>
    </source>
</evidence>
<proteinExistence type="predicted"/>
<reference evidence="2 3" key="1">
    <citation type="journal article" date="2014" name="Int. J. Syst. Evol. Microbiol.">
        <title>Carboxylicivirga gen. nov. in the family Marinilabiliaceae with two novel species, Carboxylicivirga mesophila sp. nov. and Carboxylicivirga taeanensis sp. nov., and reclassification of Cytophaga fermentans as Saccharicrinis fermentans gen. nov., comb. nov.</title>
        <authorList>
            <person name="Yang S.H."/>
            <person name="Seo H.S."/>
            <person name="Woo J.H."/>
            <person name="Oh H.M."/>
            <person name="Jang H."/>
            <person name="Lee J.H."/>
            <person name="Kim S.J."/>
            <person name="Kwon K.K."/>
        </authorList>
    </citation>
    <scope>NUCLEOTIDE SEQUENCE [LARGE SCALE GENOMIC DNA]</scope>
    <source>
        <strain evidence="2 3">JCM 18290</strain>
    </source>
</reference>
<comment type="caution">
    <text evidence="2">The sequence shown here is derived from an EMBL/GenBank/DDBJ whole genome shotgun (WGS) entry which is preliminary data.</text>
</comment>
<dbReference type="EMBL" id="JAGUCN010000072">
    <property type="protein sequence ID" value="MBS2214058.1"/>
    <property type="molecule type" value="Genomic_DNA"/>
</dbReference>
<accession>A0ABS5KIR6</accession>
<keyword evidence="1" id="KW-1133">Transmembrane helix</keyword>
<sequence length="141" mass="16156">MKNWINRLLENKLYSYLMIGYMIIQLSTLLFHSGILFLTYEIIFIAAILIAIIWIFKDYKTNRTLITVGLTTALNFIVNLILTIVYIPTLILNPKINWALENGGGESDPMILLAFFPGVHFIVASIIFLICGLICWLMIKK</sequence>
<dbReference type="Proteomes" id="UP000721861">
    <property type="component" value="Unassembled WGS sequence"/>
</dbReference>
<organism evidence="2 3">
    <name type="scientific">Carboxylicivirga mesophila</name>
    <dbReference type="NCBI Taxonomy" id="1166478"/>
    <lineage>
        <taxon>Bacteria</taxon>
        <taxon>Pseudomonadati</taxon>
        <taxon>Bacteroidota</taxon>
        <taxon>Bacteroidia</taxon>
        <taxon>Marinilabiliales</taxon>
        <taxon>Marinilabiliaceae</taxon>
        <taxon>Carboxylicivirga</taxon>
    </lineage>
</organism>
<name>A0ABS5KIR6_9BACT</name>
<keyword evidence="1" id="KW-0472">Membrane</keyword>
<keyword evidence="1" id="KW-0812">Transmembrane</keyword>
<feature type="transmembrane region" description="Helical" evidence="1">
    <location>
        <begin position="111"/>
        <end position="139"/>
    </location>
</feature>
<gene>
    <name evidence="2" type="ORF">KEM09_21820</name>
</gene>
<feature type="transmembrane region" description="Helical" evidence="1">
    <location>
        <begin position="12"/>
        <end position="31"/>
    </location>
</feature>